<dbReference type="Gene3D" id="1.10.340.70">
    <property type="match status" value="1"/>
</dbReference>
<dbReference type="InterPro" id="IPR036397">
    <property type="entry name" value="RNaseH_sf"/>
</dbReference>
<dbReference type="InterPro" id="IPR055469">
    <property type="entry name" value="DUF7041"/>
</dbReference>
<dbReference type="GO" id="GO:0003676">
    <property type="term" value="F:nucleic acid binding"/>
    <property type="evidence" value="ECO:0007669"/>
    <property type="project" value="InterPro"/>
</dbReference>
<keyword evidence="3" id="KW-1185">Reference proteome</keyword>
<evidence type="ECO:0000313" key="3">
    <source>
        <dbReference type="Proteomes" id="UP000887013"/>
    </source>
</evidence>
<dbReference type="Proteomes" id="UP000887013">
    <property type="component" value="Unassembled WGS sequence"/>
</dbReference>
<name>A0A8X6QDA6_NEPPI</name>
<reference evidence="2" key="1">
    <citation type="submission" date="2020-08" db="EMBL/GenBank/DDBJ databases">
        <title>Multicomponent nature underlies the extraordinary mechanical properties of spider dragline silk.</title>
        <authorList>
            <person name="Kono N."/>
            <person name="Nakamura H."/>
            <person name="Mori M."/>
            <person name="Yoshida Y."/>
            <person name="Ohtoshi R."/>
            <person name="Malay A.D."/>
            <person name="Moran D.A.P."/>
            <person name="Tomita M."/>
            <person name="Numata K."/>
            <person name="Arakawa K."/>
        </authorList>
    </citation>
    <scope>NUCLEOTIDE SEQUENCE</scope>
</reference>
<sequence length="516" mass="58357">MESQFVLAGITAEITKFHHVVSALQPEELGIVGDIILNPPEVKPYAALRDRLCSQYAESEEQILHGLISGMQLGNRKPSRLLLEMRSKVDSRISEELLKSLFIQRLPTHVQQILAISDDPLNKLAEMADGTMAVAGPTSSIHVINAENQDLRTMLLEISSRLSRLETRERSTSHGPERLFRRRSSSRESGAHKHCWYHRRFKERATKCTISQPIIGADFLRHYGLLVDIRHGHLVYLLIKLQTQGTVQQGNNSAIKAVNGNTKFHRLLAEFPSLVEAVSTPRKLKHEDILAGSCPTSLVLQPLPVGQPPVTLHCDVSMDRIRPFVPILFRQEIFNNLHALSLLGVRASLKMVAERYVWPSMRQDVVLWARTCLQCQREKVSRHTRSEIGKFELPNSRFEHVHIDLVGPLPPSEGFHYCLTCMNRFSKWPEAFPLVEISTEAVANAFYTGWISRFGPPLRLTTDQGTQFEASLFDALSRFLGRKRRHTTPYHPAAKGLVESFHRQLKAAIMAHGNAQ</sequence>
<accession>A0A8X6QDA6</accession>
<dbReference type="Gene3D" id="3.30.420.10">
    <property type="entry name" value="Ribonuclease H-like superfamily/Ribonuclease H"/>
    <property type="match status" value="1"/>
</dbReference>
<dbReference type="InterPro" id="IPR001584">
    <property type="entry name" value="Integrase_cat-core"/>
</dbReference>
<dbReference type="InterPro" id="IPR041588">
    <property type="entry name" value="Integrase_H2C2"/>
</dbReference>
<dbReference type="AlphaFoldDB" id="A0A8X6QDA6"/>
<organism evidence="2 3">
    <name type="scientific">Nephila pilipes</name>
    <name type="common">Giant wood spider</name>
    <name type="synonym">Nephila maculata</name>
    <dbReference type="NCBI Taxonomy" id="299642"/>
    <lineage>
        <taxon>Eukaryota</taxon>
        <taxon>Metazoa</taxon>
        <taxon>Ecdysozoa</taxon>
        <taxon>Arthropoda</taxon>
        <taxon>Chelicerata</taxon>
        <taxon>Arachnida</taxon>
        <taxon>Araneae</taxon>
        <taxon>Araneomorphae</taxon>
        <taxon>Entelegynae</taxon>
        <taxon>Araneoidea</taxon>
        <taxon>Nephilidae</taxon>
        <taxon>Nephila</taxon>
    </lineage>
</organism>
<evidence type="ECO:0000259" key="1">
    <source>
        <dbReference type="PROSITE" id="PS50994"/>
    </source>
</evidence>
<dbReference type="PROSITE" id="PS50994">
    <property type="entry name" value="INTEGRASE"/>
    <property type="match status" value="1"/>
</dbReference>
<dbReference type="PANTHER" id="PTHR33327:SF3">
    <property type="entry name" value="RNA-DIRECTED DNA POLYMERASE"/>
    <property type="match status" value="1"/>
</dbReference>
<dbReference type="SUPFAM" id="SSF53098">
    <property type="entry name" value="Ribonuclease H-like"/>
    <property type="match status" value="1"/>
</dbReference>
<dbReference type="InterPro" id="IPR012337">
    <property type="entry name" value="RNaseH-like_sf"/>
</dbReference>
<feature type="domain" description="Integrase catalytic" evidence="1">
    <location>
        <begin position="390"/>
        <end position="516"/>
    </location>
</feature>
<dbReference type="Pfam" id="PF23055">
    <property type="entry name" value="DUF7041"/>
    <property type="match status" value="1"/>
</dbReference>
<dbReference type="EMBL" id="BMAW01029544">
    <property type="protein sequence ID" value="GFU12416.1"/>
    <property type="molecule type" value="Genomic_DNA"/>
</dbReference>
<dbReference type="PANTHER" id="PTHR33327">
    <property type="entry name" value="ENDONUCLEASE"/>
    <property type="match status" value="1"/>
</dbReference>
<proteinExistence type="predicted"/>
<gene>
    <name evidence="2" type="primary">TY3B-I_882</name>
    <name evidence="2" type="ORF">NPIL_348281</name>
</gene>
<evidence type="ECO:0000313" key="2">
    <source>
        <dbReference type="EMBL" id="GFU12416.1"/>
    </source>
</evidence>
<comment type="caution">
    <text evidence="2">The sequence shown here is derived from an EMBL/GenBank/DDBJ whole genome shotgun (WGS) entry which is preliminary data.</text>
</comment>
<dbReference type="Pfam" id="PF17921">
    <property type="entry name" value="Integrase_H2C2"/>
    <property type="match status" value="1"/>
</dbReference>
<protein>
    <submittedName>
        <fullName evidence="2">Transposon Ty3-I Gag-Pol polyprotein</fullName>
    </submittedName>
</protein>
<dbReference type="Pfam" id="PF00665">
    <property type="entry name" value="rve"/>
    <property type="match status" value="1"/>
</dbReference>
<dbReference type="GO" id="GO:0015074">
    <property type="term" value="P:DNA integration"/>
    <property type="evidence" value="ECO:0007669"/>
    <property type="project" value="InterPro"/>
</dbReference>